<dbReference type="PANTHER" id="PTHR47926">
    <property type="entry name" value="PENTATRICOPEPTIDE REPEAT-CONTAINING PROTEIN"/>
    <property type="match status" value="1"/>
</dbReference>
<dbReference type="PROSITE" id="PS51375">
    <property type="entry name" value="PPR"/>
    <property type="match status" value="1"/>
</dbReference>
<dbReference type="Proteomes" id="UP000036987">
    <property type="component" value="Unassembled WGS sequence"/>
</dbReference>
<evidence type="ECO:0008006" key="5">
    <source>
        <dbReference type="Google" id="ProtNLM"/>
    </source>
</evidence>
<name>A0A0K9NGL2_ZOSMR</name>
<accession>A0A0K9NGL2</accession>
<dbReference type="PANTHER" id="PTHR47926:SF465">
    <property type="entry name" value="PENTATRICOPEPTIDE REPEAT (PPR-LIKE) SUPERFAMILY PROTEIN"/>
    <property type="match status" value="1"/>
</dbReference>
<sequence length="143" mass="15539">MHGIIVVYGYHLDHIVGSVLVDLYLNCGSFNKAMAIFTGLPHKDVVTWCGFISGSPHSHGKQIHGYTVKKGFEIESAMTTSLIDMYSKCGEIDSSLTLFRAANGVLDTLCWTTIIAGCGQNGKEKEAIGYFGEMLSSGVQDRK</sequence>
<evidence type="ECO:0000313" key="3">
    <source>
        <dbReference type="EMBL" id="KMZ55904.1"/>
    </source>
</evidence>
<dbReference type="GO" id="GO:0003723">
    <property type="term" value="F:RNA binding"/>
    <property type="evidence" value="ECO:0007669"/>
    <property type="project" value="InterPro"/>
</dbReference>
<dbReference type="InterPro" id="IPR011990">
    <property type="entry name" value="TPR-like_helical_dom_sf"/>
</dbReference>
<dbReference type="InterPro" id="IPR002885">
    <property type="entry name" value="PPR_rpt"/>
</dbReference>
<proteinExistence type="predicted"/>
<dbReference type="InterPro" id="IPR046960">
    <property type="entry name" value="PPR_At4g14850-like_plant"/>
</dbReference>
<organism evidence="3 4">
    <name type="scientific">Zostera marina</name>
    <name type="common">Eelgrass</name>
    <dbReference type="NCBI Taxonomy" id="29655"/>
    <lineage>
        <taxon>Eukaryota</taxon>
        <taxon>Viridiplantae</taxon>
        <taxon>Streptophyta</taxon>
        <taxon>Embryophyta</taxon>
        <taxon>Tracheophyta</taxon>
        <taxon>Spermatophyta</taxon>
        <taxon>Magnoliopsida</taxon>
        <taxon>Liliopsida</taxon>
        <taxon>Zosteraceae</taxon>
        <taxon>Zostera</taxon>
    </lineage>
</organism>
<keyword evidence="1" id="KW-0677">Repeat</keyword>
<protein>
    <recommendedName>
        <fullName evidence="5">Pentatricopeptide repeat-containing protein</fullName>
    </recommendedName>
</protein>
<dbReference type="OMA" id="CWTTIIA"/>
<comment type="caution">
    <text evidence="3">The sequence shown here is derived from an EMBL/GenBank/DDBJ whole genome shotgun (WGS) entry which is preliminary data.</text>
</comment>
<feature type="repeat" description="PPR" evidence="2">
    <location>
        <begin position="107"/>
        <end position="141"/>
    </location>
</feature>
<reference evidence="4" key="1">
    <citation type="journal article" date="2016" name="Nature">
        <title>The genome of the seagrass Zostera marina reveals angiosperm adaptation to the sea.</title>
        <authorList>
            <person name="Olsen J.L."/>
            <person name="Rouze P."/>
            <person name="Verhelst B."/>
            <person name="Lin Y.-C."/>
            <person name="Bayer T."/>
            <person name="Collen J."/>
            <person name="Dattolo E."/>
            <person name="De Paoli E."/>
            <person name="Dittami S."/>
            <person name="Maumus F."/>
            <person name="Michel G."/>
            <person name="Kersting A."/>
            <person name="Lauritano C."/>
            <person name="Lohaus R."/>
            <person name="Toepel M."/>
            <person name="Tonon T."/>
            <person name="Vanneste K."/>
            <person name="Amirebrahimi M."/>
            <person name="Brakel J."/>
            <person name="Bostroem C."/>
            <person name="Chovatia M."/>
            <person name="Grimwood J."/>
            <person name="Jenkins J.W."/>
            <person name="Jueterbock A."/>
            <person name="Mraz A."/>
            <person name="Stam W.T."/>
            <person name="Tice H."/>
            <person name="Bornberg-Bauer E."/>
            <person name="Green P.J."/>
            <person name="Pearson G.A."/>
            <person name="Procaccini G."/>
            <person name="Duarte C.M."/>
            <person name="Schmutz J."/>
            <person name="Reusch T.B.H."/>
            <person name="Van de Peer Y."/>
        </authorList>
    </citation>
    <scope>NUCLEOTIDE SEQUENCE [LARGE SCALE GENOMIC DNA]</scope>
    <source>
        <strain evidence="4">cv. Finnish</strain>
    </source>
</reference>
<dbReference type="GO" id="GO:0009451">
    <property type="term" value="P:RNA modification"/>
    <property type="evidence" value="ECO:0007669"/>
    <property type="project" value="InterPro"/>
</dbReference>
<dbReference type="EMBL" id="LFYR01002228">
    <property type="protein sequence ID" value="KMZ55904.1"/>
    <property type="molecule type" value="Genomic_DNA"/>
</dbReference>
<dbReference type="NCBIfam" id="TIGR00756">
    <property type="entry name" value="PPR"/>
    <property type="match status" value="1"/>
</dbReference>
<dbReference type="OrthoDB" id="1936721at2759"/>
<dbReference type="AlphaFoldDB" id="A0A0K9NGL2"/>
<evidence type="ECO:0000256" key="1">
    <source>
        <dbReference type="ARBA" id="ARBA00022737"/>
    </source>
</evidence>
<keyword evidence="4" id="KW-1185">Reference proteome</keyword>
<dbReference type="Gene3D" id="1.25.40.10">
    <property type="entry name" value="Tetratricopeptide repeat domain"/>
    <property type="match status" value="1"/>
</dbReference>
<evidence type="ECO:0000256" key="2">
    <source>
        <dbReference type="PROSITE-ProRule" id="PRU00708"/>
    </source>
</evidence>
<gene>
    <name evidence="3" type="ORF">ZOSMA_9G00040</name>
</gene>
<evidence type="ECO:0000313" key="4">
    <source>
        <dbReference type="Proteomes" id="UP000036987"/>
    </source>
</evidence>
<dbReference type="Pfam" id="PF01535">
    <property type="entry name" value="PPR"/>
    <property type="match status" value="2"/>
</dbReference>